<dbReference type="InterPro" id="IPR033690">
    <property type="entry name" value="Adenylat_kinase_CS"/>
</dbReference>
<evidence type="ECO:0000256" key="4">
    <source>
        <dbReference type="RuleBase" id="RU003330"/>
    </source>
</evidence>
<evidence type="ECO:0000256" key="2">
    <source>
        <dbReference type="ARBA" id="ARBA00022741"/>
    </source>
</evidence>
<dbReference type="EMBL" id="UYYB01019186">
    <property type="protein sequence ID" value="VDM71181.1"/>
    <property type="molecule type" value="Genomic_DNA"/>
</dbReference>
<dbReference type="GO" id="GO:0005524">
    <property type="term" value="F:ATP binding"/>
    <property type="evidence" value="ECO:0007669"/>
    <property type="project" value="InterPro"/>
</dbReference>
<dbReference type="PROSITE" id="PS00113">
    <property type="entry name" value="ADENYLATE_KINASE"/>
    <property type="match status" value="1"/>
</dbReference>
<proteinExistence type="inferred from homology"/>
<evidence type="ECO:0000256" key="3">
    <source>
        <dbReference type="ARBA" id="ARBA00022777"/>
    </source>
</evidence>
<accession>A0A3P7ID66</accession>
<dbReference type="SUPFAM" id="SSF52540">
    <property type="entry name" value="P-loop containing nucleoside triphosphate hydrolases"/>
    <property type="match status" value="1"/>
</dbReference>
<keyword evidence="2" id="KW-0547">Nucleotide-binding</keyword>
<keyword evidence="1 4" id="KW-0808">Transferase</keyword>
<name>A0A3P7ID66_STRVU</name>
<dbReference type="PANTHER" id="PTHR23359">
    <property type="entry name" value="NUCLEOTIDE KINASE"/>
    <property type="match status" value="1"/>
</dbReference>
<dbReference type="InterPro" id="IPR000850">
    <property type="entry name" value="Adenylat/UMP-CMP_kin"/>
</dbReference>
<dbReference type="CDD" id="cd01428">
    <property type="entry name" value="ADK"/>
    <property type="match status" value="1"/>
</dbReference>
<evidence type="ECO:0000313" key="7">
    <source>
        <dbReference type="Proteomes" id="UP000270094"/>
    </source>
</evidence>
<keyword evidence="7" id="KW-1185">Reference proteome</keyword>
<protein>
    <recommendedName>
        <fullName evidence="8">Adenylate kinase active site lid domain-containing protein</fullName>
    </recommendedName>
</protein>
<evidence type="ECO:0000256" key="1">
    <source>
        <dbReference type="ARBA" id="ARBA00022679"/>
    </source>
</evidence>
<evidence type="ECO:0000313" key="6">
    <source>
        <dbReference type="EMBL" id="VDM71181.1"/>
    </source>
</evidence>
<dbReference type="OrthoDB" id="442176at2759"/>
<reference evidence="6 7" key="1">
    <citation type="submission" date="2018-11" db="EMBL/GenBank/DDBJ databases">
        <authorList>
            <consortium name="Pathogen Informatics"/>
        </authorList>
    </citation>
    <scope>NUCLEOTIDE SEQUENCE [LARGE SCALE GENOMIC DNA]</scope>
</reference>
<dbReference type="HAMAP" id="MF_00235">
    <property type="entry name" value="Adenylate_kinase_Adk"/>
    <property type="match status" value="1"/>
</dbReference>
<evidence type="ECO:0008006" key="8">
    <source>
        <dbReference type="Google" id="ProtNLM"/>
    </source>
</evidence>
<dbReference type="Pfam" id="PF00406">
    <property type="entry name" value="ADK"/>
    <property type="match status" value="1"/>
</dbReference>
<dbReference type="Gene3D" id="3.40.50.300">
    <property type="entry name" value="P-loop containing nucleotide triphosphate hydrolases"/>
    <property type="match status" value="1"/>
</dbReference>
<gene>
    <name evidence="6" type="ORF">SVUK_LOCUS6179</name>
</gene>
<dbReference type="AlphaFoldDB" id="A0A3P7ID66"/>
<evidence type="ECO:0000256" key="5">
    <source>
        <dbReference type="SAM" id="MobiDB-lite"/>
    </source>
</evidence>
<dbReference type="Proteomes" id="UP000270094">
    <property type="component" value="Unassembled WGS sequence"/>
</dbReference>
<organism evidence="6 7">
    <name type="scientific">Strongylus vulgaris</name>
    <name type="common">Blood worm</name>
    <dbReference type="NCBI Taxonomy" id="40348"/>
    <lineage>
        <taxon>Eukaryota</taxon>
        <taxon>Metazoa</taxon>
        <taxon>Ecdysozoa</taxon>
        <taxon>Nematoda</taxon>
        <taxon>Chromadorea</taxon>
        <taxon>Rhabditida</taxon>
        <taxon>Rhabditina</taxon>
        <taxon>Rhabditomorpha</taxon>
        <taxon>Strongyloidea</taxon>
        <taxon>Strongylidae</taxon>
        <taxon>Strongylus</taxon>
    </lineage>
</organism>
<dbReference type="GO" id="GO:0019205">
    <property type="term" value="F:nucleobase-containing compound kinase activity"/>
    <property type="evidence" value="ECO:0007669"/>
    <property type="project" value="InterPro"/>
</dbReference>
<dbReference type="PRINTS" id="PR00094">
    <property type="entry name" value="ADENYLTKNASE"/>
</dbReference>
<comment type="similarity">
    <text evidence="4">Belongs to the adenylate kinase family.</text>
</comment>
<feature type="region of interest" description="Disordered" evidence="5">
    <location>
        <begin position="1"/>
        <end position="75"/>
    </location>
</feature>
<keyword evidence="3 4" id="KW-0418">Kinase</keyword>
<dbReference type="GO" id="GO:0006139">
    <property type="term" value="P:nucleobase-containing compound metabolic process"/>
    <property type="evidence" value="ECO:0007669"/>
    <property type="project" value="InterPro"/>
</dbReference>
<sequence length="225" mass="25583">MVFKKKKNPAKTPRTDEKKKNVKEQKKNVEEKKKGEEKKKNDEEKKKNVEKEKNDEEKKKDNKAKTPNEKKHIDLTPLKKAAVPIIFIVGGPGSGKGTQCDKIVEKYGLSHLSSGDLLREEVERAYYTHKLPSKVKSGSPRGEKLSKIMQAGELVPLDVVLELIKEAMLKEVAKGSKGFLIDGYPREVKQGEQFEKEIQEAASVIFFDVNDDILIERLLKRAKTR</sequence>
<feature type="compositionally biased region" description="Basic and acidic residues" evidence="5">
    <location>
        <begin position="13"/>
        <end position="74"/>
    </location>
</feature>
<dbReference type="InterPro" id="IPR027417">
    <property type="entry name" value="P-loop_NTPase"/>
</dbReference>